<protein>
    <submittedName>
        <fullName evidence="1">DUF3833 family protein</fullName>
    </submittedName>
</protein>
<name>A0ABV2BSH7_9GAMM</name>
<sequence>MSHYLLTVCFKKALLLAGSIFLMSCSSNYQDYATRQPAFNFTEFFDGQLCAWGLVRKRDDWVNRKFIASITAYRQNDTLILDEIFQFDDGEQQTRVWQFIQQGNQWIGRAGDVEGRATGIEIGDSLHLTYALNIPLDDSTLTIAMDDWLHRVDANTVMGSTQMTKWGFEVGSIDIVIQKQTPNVNYCKFTQR</sequence>
<dbReference type="InterPro" id="IPR024409">
    <property type="entry name" value="DUF3833"/>
</dbReference>
<evidence type="ECO:0000313" key="2">
    <source>
        <dbReference type="Proteomes" id="UP001548189"/>
    </source>
</evidence>
<comment type="caution">
    <text evidence="1">The sequence shown here is derived from an EMBL/GenBank/DDBJ whole genome shotgun (WGS) entry which is preliminary data.</text>
</comment>
<gene>
    <name evidence="1" type="ORF">ABVT43_06945</name>
</gene>
<accession>A0ABV2BSH7</accession>
<dbReference type="EMBL" id="JBEVCJ010000006">
    <property type="protein sequence ID" value="MET1254854.1"/>
    <property type="molecule type" value="Genomic_DNA"/>
</dbReference>
<dbReference type="Proteomes" id="UP001548189">
    <property type="component" value="Unassembled WGS sequence"/>
</dbReference>
<reference evidence="1 2" key="1">
    <citation type="submission" date="2024-06" db="EMBL/GenBank/DDBJ databases">
        <authorList>
            <person name="Li F."/>
        </authorList>
    </citation>
    <scope>NUCLEOTIDE SEQUENCE [LARGE SCALE GENOMIC DNA]</scope>
    <source>
        <strain evidence="1 2">GXAS 311</strain>
    </source>
</reference>
<organism evidence="1 2">
    <name type="scientific">Aliikangiella maris</name>
    <dbReference type="NCBI Taxonomy" id="3162458"/>
    <lineage>
        <taxon>Bacteria</taxon>
        <taxon>Pseudomonadati</taxon>
        <taxon>Pseudomonadota</taxon>
        <taxon>Gammaproteobacteria</taxon>
        <taxon>Oceanospirillales</taxon>
        <taxon>Pleioneaceae</taxon>
        <taxon>Aliikangiella</taxon>
    </lineage>
</organism>
<evidence type="ECO:0000313" key="1">
    <source>
        <dbReference type="EMBL" id="MET1254854.1"/>
    </source>
</evidence>
<dbReference type="Pfam" id="PF12915">
    <property type="entry name" value="DUF3833"/>
    <property type="match status" value="1"/>
</dbReference>
<keyword evidence="2" id="KW-1185">Reference proteome</keyword>
<proteinExistence type="predicted"/>